<sequence>MDTEEPGPKKPKFEPESNLIVYDSIDDNIPTFHPELRMLALNKVKIPLWVFQTKALHYISSNVAAFSYKQMLGSGKSVKIKVLDLDNVQRKLKSSGIGIPYEEDSIAFHHWDEAALNLICFKAEHFEKGLQAA</sequence>
<dbReference type="Proteomes" id="UP000053593">
    <property type="component" value="Unassembled WGS sequence"/>
</dbReference>
<accession>A0A0D0B4W8</accession>
<evidence type="ECO:0000313" key="1">
    <source>
        <dbReference type="EMBL" id="KIK58385.1"/>
    </source>
</evidence>
<evidence type="ECO:0000313" key="2">
    <source>
        <dbReference type="Proteomes" id="UP000053593"/>
    </source>
</evidence>
<reference evidence="1 2" key="1">
    <citation type="submission" date="2014-04" db="EMBL/GenBank/DDBJ databases">
        <title>Evolutionary Origins and Diversification of the Mycorrhizal Mutualists.</title>
        <authorList>
            <consortium name="DOE Joint Genome Institute"/>
            <consortium name="Mycorrhizal Genomics Consortium"/>
            <person name="Kohler A."/>
            <person name="Kuo A."/>
            <person name="Nagy L.G."/>
            <person name="Floudas D."/>
            <person name="Copeland A."/>
            <person name="Barry K.W."/>
            <person name="Cichocki N."/>
            <person name="Veneault-Fourrey C."/>
            <person name="LaButti K."/>
            <person name="Lindquist E.A."/>
            <person name="Lipzen A."/>
            <person name="Lundell T."/>
            <person name="Morin E."/>
            <person name="Murat C."/>
            <person name="Riley R."/>
            <person name="Ohm R."/>
            <person name="Sun H."/>
            <person name="Tunlid A."/>
            <person name="Henrissat B."/>
            <person name="Grigoriev I.V."/>
            <person name="Hibbett D.S."/>
            <person name="Martin F."/>
        </authorList>
    </citation>
    <scope>NUCLEOTIDE SEQUENCE [LARGE SCALE GENOMIC DNA]</scope>
    <source>
        <strain evidence="1 2">FD-317 M1</strain>
    </source>
</reference>
<dbReference type="AlphaFoldDB" id="A0A0D0B4W8"/>
<dbReference type="EMBL" id="KN834785">
    <property type="protein sequence ID" value="KIK58385.1"/>
    <property type="molecule type" value="Genomic_DNA"/>
</dbReference>
<organism evidence="1 2">
    <name type="scientific">Collybiopsis luxurians FD-317 M1</name>
    <dbReference type="NCBI Taxonomy" id="944289"/>
    <lineage>
        <taxon>Eukaryota</taxon>
        <taxon>Fungi</taxon>
        <taxon>Dikarya</taxon>
        <taxon>Basidiomycota</taxon>
        <taxon>Agaricomycotina</taxon>
        <taxon>Agaricomycetes</taxon>
        <taxon>Agaricomycetidae</taxon>
        <taxon>Agaricales</taxon>
        <taxon>Marasmiineae</taxon>
        <taxon>Omphalotaceae</taxon>
        <taxon>Collybiopsis</taxon>
        <taxon>Collybiopsis luxurians</taxon>
    </lineage>
</organism>
<keyword evidence="2" id="KW-1185">Reference proteome</keyword>
<dbReference type="HOGENOM" id="CLU_2085100_0_0_1"/>
<proteinExistence type="predicted"/>
<name>A0A0D0B4W8_9AGAR</name>
<gene>
    <name evidence="1" type="ORF">GYMLUDRAFT_246095</name>
</gene>
<protein>
    <submittedName>
        <fullName evidence="1">Uncharacterized protein</fullName>
    </submittedName>
</protein>